<keyword evidence="4" id="KW-1185">Reference proteome</keyword>
<dbReference type="GO" id="GO:0016491">
    <property type="term" value="F:oxidoreductase activity"/>
    <property type="evidence" value="ECO:0007669"/>
    <property type="project" value="UniProtKB-KW"/>
</dbReference>
<evidence type="ECO:0000313" key="4">
    <source>
        <dbReference type="Proteomes" id="UP000660729"/>
    </source>
</evidence>
<dbReference type="PANTHER" id="PTHR43180:SF31">
    <property type="entry name" value="CHAIN DEHYDROGENASE_REDUCTASE, PUTATIVE (AFU_ORTHOLOGUE AFUA_2G16570)-RELATED"/>
    <property type="match status" value="1"/>
</dbReference>
<comment type="caution">
    <text evidence="3">The sequence shown here is derived from an EMBL/GenBank/DDBJ whole genome shotgun (WGS) entry which is preliminary data.</text>
</comment>
<dbReference type="PANTHER" id="PTHR43180">
    <property type="entry name" value="3-OXOACYL-(ACYL-CARRIER-PROTEIN) REDUCTASE (AFU_ORTHOLOGUE AFUA_6G11210)"/>
    <property type="match status" value="1"/>
</dbReference>
<reference evidence="3" key="1">
    <citation type="submission" date="2020-04" db="EMBL/GenBank/DDBJ databases">
        <title>Draft genome resource of the tomato pathogen Pseudocercospora fuligena.</title>
        <authorList>
            <person name="Zaccaron A."/>
        </authorList>
    </citation>
    <scope>NUCLEOTIDE SEQUENCE</scope>
    <source>
        <strain evidence="3">PF001</strain>
    </source>
</reference>
<evidence type="ECO:0000256" key="1">
    <source>
        <dbReference type="ARBA" id="ARBA00006484"/>
    </source>
</evidence>
<dbReference type="Proteomes" id="UP000660729">
    <property type="component" value="Unassembled WGS sequence"/>
</dbReference>
<dbReference type="AlphaFoldDB" id="A0A8H6VEX6"/>
<dbReference type="SUPFAM" id="SSF51735">
    <property type="entry name" value="NAD(P)-binding Rossmann-fold domains"/>
    <property type="match status" value="1"/>
</dbReference>
<keyword evidence="2" id="KW-0560">Oxidoreductase</keyword>
<sequence>MSTYNKASVDNQAGRFGSASLVNSAHTFSPNNLRDKSVVITGAASGIGEASLRAFVKAGAYVTFLDQSDRGQAIEAEIGSDKVAFVRGDVSNWSDQRRLFQTAVERAPTKQVDIVFANAGVGSPSTVTLADPEEPIEPDLKQVSVNLNGCLYATKLALHYFRRRSAVLSSPGCLIFTSSVTGYTHSENGVRGLMRSLRVAIPESEMRVNILAPWFVRTRIVSEKIWDWYTKSSGALFCDVEDAATAVLHMACDESIHGRCLTVAPREVASRGYVDLDRDGYDVEHVLAGWYKSQQPKL</sequence>
<evidence type="ECO:0000256" key="2">
    <source>
        <dbReference type="ARBA" id="ARBA00023002"/>
    </source>
</evidence>
<accession>A0A8H6VEX6</accession>
<protein>
    <submittedName>
        <fullName evidence="3">5'-hydroxyaverantin dehydrogenase</fullName>
    </submittedName>
</protein>
<name>A0A8H6VEX6_9PEZI</name>
<comment type="similarity">
    <text evidence="1">Belongs to the short-chain dehydrogenases/reductases (SDR) family.</text>
</comment>
<evidence type="ECO:0000313" key="3">
    <source>
        <dbReference type="EMBL" id="KAF7187977.1"/>
    </source>
</evidence>
<dbReference type="Gene3D" id="3.40.50.720">
    <property type="entry name" value="NAD(P)-binding Rossmann-like Domain"/>
    <property type="match status" value="1"/>
</dbReference>
<gene>
    <name evidence="3" type="ORF">HII31_10877</name>
</gene>
<dbReference type="OrthoDB" id="5371740at2759"/>
<dbReference type="PRINTS" id="PR00081">
    <property type="entry name" value="GDHRDH"/>
</dbReference>
<dbReference type="Pfam" id="PF00106">
    <property type="entry name" value="adh_short"/>
    <property type="match status" value="1"/>
</dbReference>
<dbReference type="InterPro" id="IPR002347">
    <property type="entry name" value="SDR_fam"/>
</dbReference>
<proteinExistence type="inferred from homology"/>
<dbReference type="EMBL" id="JABCIY010000219">
    <property type="protein sequence ID" value="KAF7187977.1"/>
    <property type="molecule type" value="Genomic_DNA"/>
</dbReference>
<organism evidence="3 4">
    <name type="scientific">Pseudocercospora fuligena</name>
    <dbReference type="NCBI Taxonomy" id="685502"/>
    <lineage>
        <taxon>Eukaryota</taxon>
        <taxon>Fungi</taxon>
        <taxon>Dikarya</taxon>
        <taxon>Ascomycota</taxon>
        <taxon>Pezizomycotina</taxon>
        <taxon>Dothideomycetes</taxon>
        <taxon>Dothideomycetidae</taxon>
        <taxon>Mycosphaerellales</taxon>
        <taxon>Mycosphaerellaceae</taxon>
        <taxon>Pseudocercospora</taxon>
    </lineage>
</organism>
<dbReference type="InterPro" id="IPR036291">
    <property type="entry name" value="NAD(P)-bd_dom_sf"/>
</dbReference>